<feature type="coiled-coil region" evidence="2">
    <location>
        <begin position="703"/>
        <end position="730"/>
    </location>
</feature>
<dbReference type="InterPro" id="IPR013762">
    <property type="entry name" value="Integrase-like_cat_sf"/>
</dbReference>
<dbReference type="Pfam" id="PF00589">
    <property type="entry name" value="Phage_integrase"/>
    <property type="match status" value="1"/>
</dbReference>
<protein>
    <submittedName>
        <fullName evidence="4">Site-specific integrase</fullName>
    </submittedName>
</protein>
<dbReference type="Gene3D" id="1.10.443.10">
    <property type="entry name" value="Intergrase catalytic core"/>
    <property type="match status" value="1"/>
</dbReference>
<dbReference type="Proteomes" id="UP001501532">
    <property type="component" value="Unassembled WGS sequence"/>
</dbReference>
<gene>
    <name evidence="4" type="ORF">GCM10010448_34420</name>
</gene>
<keyword evidence="5" id="KW-1185">Reference proteome</keyword>
<name>A0ABP6LL00_9ACTN</name>
<dbReference type="CDD" id="cd00397">
    <property type="entry name" value="DNA_BRE_C"/>
    <property type="match status" value="1"/>
</dbReference>
<dbReference type="PROSITE" id="PS51898">
    <property type="entry name" value="TYR_RECOMBINASE"/>
    <property type="match status" value="1"/>
</dbReference>
<reference evidence="5" key="1">
    <citation type="journal article" date="2019" name="Int. J. Syst. Evol. Microbiol.">
        <title>The Global Catalogue of Microorganisms (GCM) 10K type strain sequencing project: providing services to taxonomists for standard genome sequencing and annotation.</title>
        <authorList>
            <consortium name="The Broad Institute Genomics Platform"/>
            <consortium name="The Broad Institute Genome Sequencing Center for Infectious Disease"/>
            <person name="Wu L."/>
            <person name="Ma J."/>
        </authorList>
    </citation>
    <scope>NUCLEOTIDE SEQUENCE [LARGE SCALE GENOMIC DNA]</scope>
    <source>
        <strain evidence="5">JCM 9091</strain>
    </source>
</reference>
<dbReference type="RefSeq" id="WP_234519712.1">
    <property type="nucleotide sequence ID" value="NZ_BAAAUF010000024.1"/>
</dbReference>
<evidence type="ECO:0000259" key="3">
    <source>
        <dbReference type="PROSITE" id="PS51898"/>
    </source>
</evidence>
<evidence type="ECO:0000313" key="4">
    <source>
        <dbReference type="EMBL" id="GAA3048411.1"/>
    </source>
</evidence>
<comment type="caution">
    <text evidence="4">The sequence shown here is derived from an EMBL/GenBank/DDBJ whole genome shotgun (WGS) entry which is preliminary data.</text>
</comment>
<evidence type="ECO:0000256" key="1">
    <source>
        <dbReference type="ARBA" id="ARBA00023172"/>
    </source>
</evidence>
<feature type="domain" description="Tyr recombinase" evidence="3">
    <location>
        <begin position="398"/>
        <end position="610"/>
    </location>
</feature>
<sequence>MFGARLLLDWLATYPGETWQQRWQASPTYGQQIASQGWRDAFAKWARSEARVSRRETLLVGVLALLCADAVRPDPEFLIGSRSRHLRPALEATRDPEGFARLRASLPTNLSSADGSSGLKTIAEIMACQGGTIDDIVVGDLLLWHRTNRTNSNRRIELAYTWLRDLGLFPADAPHTLFRISHRTGQLTAADLVDRYQLQCRPIRDLLVAYLSHRSVGLDFTSLQGLTVSLALRFWDDLERHHPGVDSLRLPAEVITAWKLRLATKTVRKRLPDGSFGEVTEPRRNATAIKTQVRALYLDLAEWAVEDPSQWAAWVAPCPISEAECSTAKADRQLKARMDQRTRERLPALPTLVQTADRLRKEAKARLDALNAAPLSSTFTVLGETFTVPRSSKRADGRPIHAWDASGRRRSFAGEERSAFWAWAAIEILRHTGIRIEELLELGHHSIISYKLPTTGQVVPLLQIAPSKTDQERLVLVTPELADVLSAVVSRVRAPDGRVPLVRSYDHYERVWNPPMPLLFQDRMSGYSRPLSAASIRRGLDATLLASGLVDSAGEPLIFQPHDFRRIFITDSILNGMPPHIAQVIAGHDHIGTTMGYAAIYPTDAIEAHRAFIARRRALRPVEEYRTVTPEEWDEFLGHFERRKLALGDCGRAYGTDCAHEHACVRCPVLIVHASERPRLVEIRDNLLARILEAEREGWLGEIEGLQSSLTHAEEKIAQLDAQIARKQEAVDLGVPTFREIVARATAVAAPQEPS</sequence>
<accession>A0ABP6LL00</accession>
<evidence type="ECO:0000256" key="2">
    <source>
        <dbReference type="SAM" id="Coils"/>
    </source>
</evidence>
<dbReference type="EMBL" id="BAAAUF010000024">
    <property type="protein sequence ID" value="GAA3048411.1"/>
    <property type="molecule type" value="Genomic_DNA"/>
</dbReference>
<keyword evidence="1" id="KW-0233">DNA recombination</keyword>
<dbReference type="InterPro" id="IPR002104">
    <property type="entry name" value="Integrase_catalytic"/>
</dbReference>
<dbReference type="SUPFAM" id="SSF56349">
    <property type="entry name" value="DNA breaking-rejoining enzymes"/>
    <property type="match status" value="1"/>
</dbReference>
<evidence type="ECO:0000313" key="5">
    <source>
        <dbReference type="Proteomes" id="UP001501532"/>
    </source>
</evidence>
<dbReference type="InterPro" id="IPR011010">
    <property type="entry name" value="DNA_brk_join_enz"/>
</dbReference>
<organism evidence="4 5">
    <name type="scientific">Streptomyces glomeratus</name>
    <dbReference type="NCBI Taxonomy" id="284452"/>
    <lineage>
        <taxon>Bacteria</taxon>
        <taxon>Bacillati</taxon>
        <taxon>Actinomycetota</taxon>
        <taxon>Actinomycetes</taxon>
        <taxon>Kitasatosporales</taxon>
        <taxon>Streptomycetaceae</taxon>
        <taxon>Streptomyces</taxon>
    </lineage>
</organism>
<keyword evidence="2" id="KW-0175">Coiled coil</keyword>
<proteinExistence type="predicted"/>